<evidence type="ECO:0000256" key="7">
    <source>
        <dbReference type="PIRSR" id="PIRSR001365-1"/>
    </source>
</evidence>
<dbReference type="PIRSF" id="PIRSF001365">
    <property type="entry name" value="DHDPS"/>
    <property type="match status" value="1"/>
</dbReference>
<dbReference type="Proteomes" id="UP000008898">
    <property type="component" value="Chromosome"/>
</dbReference>
<comment type="subcellular location">
    <subcellularLocation>
        <location evidence="1">Cytoplasm</location>
    </subcellularLocation>
</comment>
<proteinExistence type="inferred from homology"/>
<sequence length="298" mass="32886">MRLDIKGLIAAVFSPFNKSGCVDMAPIPKLVEHLIDNGINGLYAMGSTGEGLSMTVRQRMDVTEAYIGAVDGRIPVIVNVSHTSYDATEELIKHAVGAGAFAVSATLPAYYTVSSIEQLVQAVRKIAECQNDVPFVYYHIPGKTGLNFKMHTFLEKIGDTLPQLGGIKYTSGAIDDFMMCQELYGERYKMFFGVDELFLPALAMGADSFVGSTYNFMAPTYHNITERYTKGDQEGARTEYFKAVRIIDALLGYDGLASQKAIMQMSGHDFGPPRSPLLPLSQNEYDTFYRNLKNIGLF</sequence>
<gene>
    <name evidence="9" type="primary">nanA1</name>
    <name evidence="9" type="ordered locus">zobellia_1041</name>
</gene>
<evidence type="ECO:0000256" key="6">
    <source>
        <dbReference type="PIRNR" id="PIRNR001365"/>
    </source>
</evidence>
<feature type="binding site" evidence="8">
    <location>
        <position position="210"/>
    </location>
    <ligand>
        <name>pyruvate</name>
        <dbReference type="ChEBI" id="CHEBI:15361"/>
    </ligand>
</feature>
<feature type="active site" description="Schiff-base intermediate with substrate" evidence="7">
    <location>
        <position position="168"/>
    </location>
</feature>
<dbReference type="InterPro" id="IPR013785">
    <property type="entry name" value="Aldolase_TIM"/>
</dbReference>
<dbReference type="Gene3D" id="3.20.20.70">
    <property type="entry name" value="Aldolase class I"/>
    <property type="match status" value="1"/>
</dbReference>
<dbReference type="GO" id="GO:0005737">
    <property type="term" value="C:cytoplasm"/>
    <property type="evidence" value="ECO:0007669"/>
    <property type="project" value="UniProtKB-SubCell"/>
</dbReference>
<evidence type="ECO:0000256" key="5">
    <source>
        <dbReference type="ARBA" id="ARBA00023277"/>
    </source>
</evidence>
<accession>G0L2N8</accession>
<comment type="similarity">
    <text evidence="6">Belongs to the DapA family.</text>
</comment>
<dbReference type="EMBL" id="FP476056">
    <property type="protein sequence ID" value="CAZ95098.1"/>
    <property type="molecule type" value="Genomic_DNA"/>
</dbReference>
<dbReference type="AlphaFoldDB" id="G0L2N8"/>
<feature type="active site" description="Proton donor/acceptor" evidence="7">
    <location>
        <position position="138"/>
    </location>
</feature>
<evidence type="ECO:0000313" key="9">
    <source>
        <dbReference type="EMBL" id="CAZ95098.1"/>
    </source>
</evidence>
<feature type="binding site" evidence="8">
    <location>
        <position position="48"/>
    </location>
    <ligand>
        <name>pyruvate</name>
        <dbReference type="ChEBI" id="CHEBI:15361"/>
    </ligand>
</feature>
<keyword evidence="2" id="KW-0963">Cytoplasm</keyword>
<dbReference type="STRING" id="63186.ZOBELLIA_1041"/>
<dbReference type="GO" id="GO:0008747">
    <property type="term" value="F:N-acetylneuraminate lyase activity"/>
    <property type="evidence" value="ECO:0007669"/>
    <property type="project" value="UniProtKB-EC"/>
</dbReference>
<dbReference type="OrthoDB" id="9778880at2"/>
<organism evidence="9 10">
    <name type="scientific">Zobellia galactanivorans (strain DSM 12802 / CCUG 47099 / CIP 106680 / NCIMB 13871 / Dsij)</name>
    <dbReference type="NCBI Taxonomy" id="63186"/>
    <lineage>
        <taxon>Bacteria</taxon>
        <taxon>Pseudomonadati</taxon>
        <taxon>Bacteroidota</taxon>
        <taxon>Flavobacteriia</taxon>
        <taxon>Flavobacteriales</taxon>
        <taxon>Flavobacteriaceae</taxon>
        <taxon>Zobellia</taxon>
    </lineage>
</organism>
<reference evidence="10" key="1">
    <citation type="submission" date="2009-07" db="EMBL/GenBank/DDBJ databases">
        <title>Complete genome sequence of Zobellia galactanivorans Dsij.</title>
        <authorList>
            <consortium name="Genoscope - CEA"/>
        </authorList>
    </citation>
    <scope>NUCLEOTIDE SEQUENCE [LARGE SCALE GENOMIC DNA]</scope>
    <source>
        <strain evidence="10">DSM 12802 / CCUG 47099 / CIP 106680 / NCIMB 13871 / Dsij</strain>
    </source>
</reference>
<dbReference type="InterPro" id="IPR002220">
    <property type="entry name" value="DapA-like"/>
</dbReference>
<dbReference type="PRINTS" id="PR00146">
    <property type="entry name" value="DHPICSNTHASE"/>
</dbReference>
<evidence type="ECO:0000256" key="8">
    <source>
        <dbReference type="PIRSR" id="PIRSR001365-2"/>
    </source>
</evidence>
<dbReference type="EC" id="4.1.3.3" evidence="9"/>
<dbReference type="RefSeq" id="WP_013992410.1">
    <property type="nucleotide sequence ID" value="NC_015844.1"/>
</dbReference>
<protein>
    <submittedName>
        <fullName evidence="9">N-acetylneuraminate lyase</fullName>
        <ecNumber evidence="9">4.1.3.3</ecNumber>
    </submittedName>
</protein>
<dbReference type="InterPro" id="IPR020624">
    <property type="entry name" value="Schiff_base-form_aldolases_CS"/>
</dbReference>
<dbReference type="HOGENOM" id="CLU_049343_6_1_10"/>
<dbReference type="Pfam" id="PF00701">
    <property type="entry name" value="DHDPS"/>
    <property type="match status" value="1"/>
</dbReference>
<evidence type="ECO:0000256" key="2">
    <source>
        <dbReference type="ARBA" id="ARBA00022490"/>
    </source>
</evidence>
<keyword evidence="10" id="KW-1185">Reference proteome</keyword>
<name>G0L2N8_ZOBGA</name>
<keyword evidence="4" id="KW-0704">Schiff base</keyword>
<evidence type="ECO:0000256" key="1">
    <source>
        <dbReference type="ARBA" id="ARBA00004496"/>
    </source>
</evidence>
<dbReference type="PROSITE" id="PS00665">
    <property type="entry name" value="DHDPS_1"/>
    <property type="match status" value="1"/>
</dbReference>
<keyword evidence="3 6" id="KW-0456">Lyase</keyword>
<keyword evidence="5" id="KW-0119">Carbohydrate metabolism</keyword>
<dbReference type="PANTHER" id="PTHR12128:SF21">
    <property type="entry name" value="N-ACETYLNEURAMINATE LYASE"/>
    <property type="match status" value="1"/>
</dbReference>
<dbReference type="SUPFAM" id="SSF51569">
    <property type="entry name" value="Aldolase"/>
    <property type="match status" value="1"/>
</dbReference>
<evidence type="ECO:0000256" key="3">
    <source>
        <dbReference type="ARBA" id="ARBA00023239"/>
    </source>
</evidence>
<dbReference type="PANTHER" id="PTHR12128">
    <property type="entry name" value="DIHYDRODIPICOLINATE SYNTHASE"/>
    <property type="match status" value="1"/>
</dbReference>
<evidence type="ECO:0000256" key="4">
    <source>
        <dbReference type="ARBA" id="ARBA00023270"/>
    </source>
</evidence>
<evidence type="ECO:0000313" key="10">
    <source>
        <dbReference type="Proteomes" id="UP000008898"/>
    </source>
</evidence>
<dbReference type="SMART" id="SM01130">
    <property type="entry name" value="DHDPS"/>
    <property type="match status" value="1"/>
</dbReference>
<reference evidence="9 10" key="2">
    <citation type="journal article" date="2012" name="Environ. Microbiol.">
        <title>Characterization of the first alginolytic operons in a marine bacterium: from their emergence in marine Flavobacteriia to their independent transfers to marine Proteobacteria and human gut Bacteroides.</title>
        <authorList>
            <person name="Thomas F."/>
            <person name="Barbeyron T."/>
            <person name="Tonon T."/>
            <person name="Genicot S."/>
            <person name="Czjzek M."/>
            <person name="Michel G."/>
        </authorList>
    </citation>
    <scope>NUCLEOTIDE SEQUENCE [LARGE SCALE GENOMIC DNA]</scope>
    <source>
        <strain evidence="10">DSM 12802 / CCUG 47099 / CIP 106680 / NCIMB 13871 / Dsij</strain>
    </source>
</reference>
<dbReference type="KEGG" id="zga:ZOBELLIA_1041"/>